<dbReference type="GO" id="GO:0006400">
    <property type="term" value="P:tRNA modification"/>
    <property type="evidence" value="ECO:0007669"/>
    <property type="project" value="UniProtKB-UniRule"/>
</dbReference>
<dbReference type="PANTHER" id="PTHR37825:SF1">
    <property type="entry name" value="TRNA(MET) CYTIDINE ACETATE LIGASE"/>
    <property type="match status" value="1"/>
</dbReference>
<dbReference type="GO" id="GO:0005737">
    <property type="term" value="C:cytoplasm"/>
    <property type="evidence" value="ECO:0007669"/>
    <property type="project" value="UniProtKB-SubCell"/>
</dbReference>
<dbReference type="NCBIfam" id="NF010191">
    <property type="entry name" value="PRK13670.1"/>
    <property type="match status" value="1"/>
</dbReference>
<evidence type="ECO:0000313" key="5">
    <source>
        <dbReference type="Proteomes" id="UP000239650"/>
    </source>
</evidence>
<name>A0A9N7J1B1_LATSK</name>
<feature type="binding site" evidence="3">
    <location>
        <position position="153"/>
    </location>
    <ligand>
        <name>ATP</name>
        <dbReference type="ChEBI" id="CHEBI:30616"/>
    </ligand>
</feature>
<dbReference type="HAMAP" id="MF_01539">
    <property type="entry name" value="TmcAL"/>
    <property type="match status" value="1"/>
</dbReference>
<sequence>MRITGIIAEYNPLHNGHIYQLQQARQQSKADLVIVCMSGNYVQRGQAALLDKWTRAKLALQNGADMVVELPFVSAVQPADRFAAGAVQLLAALGCQTIAFGSEQPAFDYQQAGQQIIDLPEQSAAFVDYQKTYATQLNEFYQEQLSLQIDQPNHLLGISYAVANARLAQPLNLLAIKREQAQHGDQTISTAPYASASAIRKIVTQGTDLAALQHVVPAETLAALADSTILTEDQLWPLLKYRIESLSLAQLRQVYQMSEGLEYRFKKVIHKANSYTDLLQSLKTKRYTYARLQRVCLYVLLNIQPADIQQGLARPYIRLLGFNDIGQQHLHQLKKTTDLPIISKVSAKMGAETGLLGLEVRVDRLREQFGWQSQNFARQPIFYHGKDEAHC</sequence>
<keyword evidence="3" id="KW-0547">Nucleotide-binding</keyword>
<dbReference type="Gene3D" id="3.40.50.620">
    <property type="entry name" value="HUPs"/>
    <property type="match status" value="1"/>
</dbReference>
<comment type="caution">
    <text evidence="3">Lacks conserved residue(s) required for the propagation of feature annotation.</text>
</comment>
<comment type="caution">
    <text evidence="4">The sequence shown here is derived from an EMBL/GenBank/DDBJ whole genome shotgun (WGS) entry which is preliminary data.</text>
</comment>
<dbReference type="EMBL" id="OKRC01000002">
    <property type="protein sequence ID" value="SPE19522.1"/>
    <property type="molecule type" value="Genomic_DNA"/>
</dbReference>
<keyword evidence="3" id="KW-0067">ATP-binding</keyword>
<organism evidence="4 5">
    <name type="scientific">Latilactobacillus sakei</name>
    <name type="common">Lactobacillus sakei</name>
    <dbReference type="NCBI Taxonomy" id="1599"/>
    <lineage>
        <taxon>Bacteria</taxon>
        <taxon>Bacillati</taxon>
        <taxon>Bacillota</taxon>
        <taxon>Bacilli</taxon>
        <taxon>Lactobacillales</taxon>
        <taxon>Lactobacillaceae</taxon>
        <taxon>Latilactobacillus</taxon>
    </lineage>
</organism>
<comment type="subcellular location">
    <subcellularLocation>
        <location evidence="3">Cytoplasm</location>
    </subcellularLocation>
</comment>
<feature type="binding site" evidence="3">
    <location>
        <begin position="7"/>
        <end position="20"/>
    </location>
    <ligand>
        <name>ATP</name>
        <dbReference type="ChEBI" id="CHEBI:30616"/>
    </ligand>
</feature>
<dbReference type="GO" id="GO:0005524">
    <property type="term" value="F:ATP binding"/>
    <property type="evidence" value="ECO:0007669"/>
    <property type="project" value="UniProtKB-KW"/>
</dbReference>
<evidence type="ECO:0000256" key="1">
    <source>
        <dbReference type="ARBA" id="ARBA00022598"/>
    </source>
</evidence>
<dbReference type="GO" id="GO:0016879">
    <property type="term" value="F:ligase activity, forming carbon-nitrogen bonds"/>
    <property type="evidence" value="ECO:0007669"/>
    <property type="project" value="UniProtKB-UniRule"/>
</dbReference>
<proteinExistence type="inferred from homology"/>
<dbReference type="GO" id="GO:0000049">
    <property type="term" value="F:tRNA binding"/>
    <property type="evidence" value="ECO:0007669"/>
    <property type="project" value="UniProtKB-KW"/>
</dbReference>
<dbReference type="RefSeq" id="WP_025016026.1">
    <property type="nucleotide sequence ID" value="NZ_BJLN01000002.1"/>
</dbReference>
<dbReference type="InterPro" id="IPR008513">
    <property type="entry name" value="tRNA(Met)_cyd_acetate_ligase"/>
</dbReference>
<evidence type="ECO:0000256" key="2">
    <source>
        <dbReference type="ARBA" id="ARBA00022694"/>
    </source>
</evidence>
<keyword evidence="1 3" id="KW-0436">Ligase</keyword>
<evidence type="ECO:0000313" key="4">
    <source>
        <dbReference type="EMBL" id="SPE19522.1"/>
    </source>
</evidence>
<dbReference type="PANTHER" id="PTHR37825">
    <property type="entry name" value="TRNA(MET) CYTIDINE ACETATE LIGASE"/>
    <property type="match status" value="1"/>
</dbReference>
<protein>
    <recommendedName>
        <fullName evidence="3">tRNA(Met) cytidine acetate ligase</fullName>
        <ecNumber evidence="3">6.3.4.-</ecNumber>
    </recommendedName>
</protein>
<comment type="similarity">
    <text evidence="3">Belongs to the TmcAL family.</text>
</comment>
<keyword evidence="3" id="KW-0963">Cytoplasm</keyword>
<comment type="function">
    <text evidence="3">Catalyzes the formation of N(4)-acetylcytidine (ac(4)C) at the wobble position of elongator tRNA(Met), using acetate and ATP as substrates. First activates an acetate ion to form acetyladenylate (Ac-AMP) and then transfers the acetyl group to tRNA to form ac(4)C34.</text>
</comment>
<accession>A0A9N7J1B1</accession>
<feature type="binding site" evidence="3">
    <location>
        <position position="178"/>
    </location>
    <ligand>
        <name>ATP</name>
        <dbReference type="ChEBI" id="CHEBI:30616"/>
    </ligand>
</feature>
<dbReference type="SUPFAM" id="SSF52374">
    <property type="entry name" value="Nucleotidylyl transferase"/>
    <property type="match status" value="1"/>
</dbReference>
<evidence type="ECO:0000256" key="3">
    <source>
        <dbReference type="HAMAP-Rule" id="MF_01539"/>
    </source>
</evidence>
<comment type="catalytic activity">
    <reaction evidence="3">
        <text>cytidine(34) in elongator tRNA(Met) + acetate + ATP = N(4)-acetylcytidine(34) in elongator tRNA(Met) + AMP + diphosphate</text>
        <dbReference type="Rhea" id="RHEA:58144"/>
        <dbReference type="Rhea" id="RHEA-COMP:10693"/>
        <dbReference type="Rhea" id="RHEA-COMP:10694"/>
        <dbReference type="ChEBI" id="CHEBI:30089"/>
        <dbReference type="ChEBI" id="CHEBI:30616"/>
        <dbReference type="ChEBI" id="CHEBI:33019"/>
        <dbReference type="ChEBI" id="CHEBI:74900"/>
        <dbReference type="ChEBI" id="CHEBI:82748"/>
        <dbReference type="ChEBI" id="CHEBI:456215"/>
    </reaction>
</comment>
<dbReference type="Pfam" id="PF05636">
    <property type="entry name" value="HIGH_NTase1"/>
    <property type="match status" value="1"/>
</dbReference>
<feature type="binding site" evidence="3">
    <location>
        <position position="101"/>
    </location>
    <ligand>
        <name>ATP</name>
        <dbReference type="ChEBI" id="CHEBI:30616"/>
    </ligand>
</feature>
<keyword evidence="3" id="KW-0820">tRNA-binding</keyword>
<dbReference type="AlphaFoldDB" id="A0A9N7J1B1"/>
<dbReference type="EC" id="6.3.4.-" evidence="3"/>
<reference evidence="4 5" key="1">
    <citation type="submission" date="2018-02" db="EMBL/GenBank/DDBJ databases">
        <authorList>
            <person name="Rodrigo-Torres L."/>
            <person name="Arahal R. D."/>
            <person name="Lucena T."/>
        </authorList>
    </citation>
    <scope>NUCLEOTIDE SEQUENCE [LARGE SCALE GENOMIC DNA]</scope>
    <source>
        <strain evidence="4 5">CECT 9267</strain>
    </source>
</reference>
<dbReference type="GeneID" id="57132299"/>
<keyword evidence="3" id="KW-0694">RNA-binding</keyword>
<dbReference type="Proteomes" id="UP000239650">
    <property type="component" value="Unassembled WGS sequence"/>
</dbReference>
<gene>
    <name evidence="3" type="primary">tmcAL</name>
    <name evidence="4" type="ORF">LAS9267_00488</name>
</gene>
<dbReference type="InterPro" id="IPR014729">
    <property type="entry name" value="Rossmann-like_a/b/a_fold"/>
</dbReference>
<keyword evidence="2 3" id="KW-0819">tRNA processing</keyword>